<sequence>MDVPDKLVRALRRVVVVLVVALAVVIASPAWVVVLARFDDHPVSAGFAVLANLVTIAFFGVNTALFALSAGAAVRTSTTEAPQKRETRVVTAVLGAMTVVMSVGTVLAAIVLVTLLTSSSASLAPWSGP</sequence>
<dbReference type="EMBL" id="NGFO01000016">
    <property type="protein sequence ID" value="OUC77933.1"/>
    <property type="molecule type" value="Genomic_DNA"/>
</dbReference>
<dbReference type="AlphaFoldDB" id="A0A2C9ZIW3"/>
<feature type="transmembrane region" description="Helical" evidence="1">
    <location>
        <begin position="46"/>
        <end position="68"/>
    </location>
</feature>
<evidence type="ECO:0000313" key="2">
    <source>
        <dbReference type="EMBL" id="OUC77933.1"/>
    </source>
</evidence>
<dbReference type="STRING" id="417102.CA982_14595"/>
<protein>
    <submittedName>
        <fullName evidence="2">Uncharacterized protein</fullName>
    </submittedName>
</protein>
<evidence type="ECO:0000256" key="1">
    <source>
        <dbReference type="SAM" id="Phobius"/>
    </source>
</evidence>
<keyword evidence="1" id="KW-0812">Transmembrane</keyword>
<keyword evidence="1" id="KW-0472">Membrane</keyword>
<keyword evidence="3" id="KW-1185">Reference proteome</keyword>
<gene>
    <name evidence="2" type="ORF">CA982_14595</name>
</gene>
<dbReference type="Proteomes" id="UP000194632">
    <property type="component" value="Unassembled WGS sequence"/>
</dbReference>
<keyword evidence="1" id="KW-1133">Transmembrane helix</keyword>
<reference evidence="2 3" key="1">
    <citation type="submission" date="2017-05" db="EMBL/GenBank/DDBJ databases">
        <title>Biotechnological potential of actinobacteria isolated from South African environments.</title>
        <authorList>
            <person name="Le Roes-Hill M."/>
            <person name="Prins A."/>
            <person name="Durrell K.A."/>
        </authorList>
    </citation>
    <scope>NUCLEOTIDE SEQUENCE [LARGE SCALE GENOMIC DNA]</scope>
    <source>
        <strain evidence="2">BS2</strain>
    </source>
</reference>
<evidence type="ECO:0000313" key="3">
    <source>
        <dbReference type="Proteomes" id="UP000194632"/>
    </source>
</evidence>
<proteinExistence type="predicted"/>
<feature type="transmembrane region" description="Helical" evidence="1">
    <location>
        <begin position="14"/>
        <end position="34"/>
    </location>
</feature>
<feature type="transmembrane region" description="Helical" evidence="1">
    <location>
        <begin position="89"/>
        <end position="116"/>
    </location>
</feature>
<comment type="caution">
    <text evidence="2">The sequence shown here is derived from an EMBL/GenBank/DDBJ whole genome shotgun (WGS) entry which is preliminary data.</text>
</comment>
<name>A0A2C9ZIW3_9ACTN</name>
<accession>A0A2C9ZIW3</accession>
<organism evidence="2 3">
    <name type="scientific">Gordonia lacunae</name>
    <dbReference type="NCBI Taxonomy" id="417102"/>
    <lineage>
        <taxon>Bacteria</taxon>
        <taxon>Bacillati</taxon>
        <taxon>Actinomycetota</taxon>
        <taxon>Actinomycetes</taxon>
        <taxon>Mycobacteriales</taxon>
        <taxon>Gordoniaceae</taxon>
        <taxon>Gordonia</taxon>
    </lineage>
</organism>